<evidence type="ECO:0008006" key="4">
    <source>
        <dbReference type="Google" id="ProtNLM"/>
    </source>
</evidence>
<reference evidence="2 3" key="1">
    <citation type="submission" date="2020-01" db="EMBL/GenBank/DDBJ databases">
        <title>Paenibacillus soybeanensis sp. nov. isolated from the nodules of soybean (Glycine max(L.) Merr).</title>
        <authorList>
            <person name="Wang H."/>
        </authorList>
    </citation>
    <scope>NUCLEOTIDE SEQUENCE [LARGE SCALE GENOMIC DNA]</scope>
    <source>
        <strain evidence="2 3">DSM 23054</strain>
    </source>
</reference>
<protein>
    <recommendedName>
        <fullName evidence="4">VCBS repeat-containing protein</fullName>
    </recommendedName>
</protein>
<dbReference type="SUPFAM" id="SSF69318">
    <property type="entry name" value="Integrin alpha N-terminal domain"/>
    <property type="match status" value="1"/>
</dbReference>
<proteinExistence type="predicted"/>
<dbReference type="Gene3D" id="2.130.10.130">
    <property type="entry name" value="Integrin alpha, N-terminal"/>
    <property type="match status" value="1"/>
</dbReference>
<gene>
    <name evidence="2" type="ORF">GT003_20860</name>
</gene>
<dbReference type="RefSeq" id="WP_161701442.1">
    <property type="nucleotide sequence ID" value="NZ_JAAAMU010000012.1"/>
</dbReference>
<dbReference type="OrthoDB" id="9816589at2"/>
<keyword evidence="3" id="KW-1185">Reference proteome</keyword>
<evidence type="ECO:0000313" key="2">
    <source>
        <dbReference type="EMBL" id="NBC71451.1"/>
    </source>
</evidence>
<dbReference type="InterPro" id="IPR028994">
    <property type="entry name" value="Integrin_alpha_N"/>
</dbReference>
<sequence>MEMKWTHFSIDADLPGKAWGTGGIGLGDFDGDGDLDVIVSRRETLTAYWFERKDDDTWIRHIIGSSEQLGGDALGGVAVDVDQDGWLDYVTNGIWFKNPGNLAENPDTPWEAHPFEGGGHDIIAADINGDGKMDIVCYDGKTLSWFDTSNGLFRTIICEGRDDHGGVAPCGVGDLAGNGYADIVLPGVWFENPGNGYGEWKRHEWPHRPIPNAAYGTCIRAWVVDINGDGVNDIVYTDCDTGYSHVYWAENLGGGERWIVHQLPDPPGHPDTGSFHSLAVADFNHDGVLEIFAAEQEDPDRGMMNGGKLPMKPLDLKERGVIWVNKGEKGLPRFEPIVIHEGRPGWHDAVIGDVNGNGSMDIVSKVWNASGPNYHVDYWRNDTLLK</sequence>
<name>A0A7X4YTU8_9BACL</name>
<comment type="caution">
    <text evidence="2">The sequence shown here is derived from an EMBL/GenBank/DDBJ whole genome shotgun (WGS) entry which is preliminary data.</text>
</comment>
<evidence type="ECO:0000313" key="3">
    <source>
        <dbReference type="Proteomes" id="UP000558113"/>
    </source>
</evidence>
<dbReference type="EMBL" id="JAAAMU010000012">
    <property type="protein sequence ID" value="NBC71451.1"/>
    <property type="molecule type" value="Genomic_DNA"/>
</dbReference>
<dbReference type="PANTHER" id="PTHR45460:SF2">
    <property type="entry name" value="ALPHA 1,3 GLUCANASE, GH71 FAMILY (EUROFUNG)"/>
    <property type="match status" value="1"/>
</dbReference>
<dbReference type="InterPro" id="IPR013517">
    <property type="entry name" value="FG-GAP"/>
</dbReference>
<dbReference type="Pfam" id="PF13517">
    <property type="entry name" value="FG-GAP_3"/>
    <property type="match status" value="3"/>
</dbReference>
<dbReference type="PANTHER" id="PTHR45460">
    <property type="entry name" value="SIMILAR TO CYSTEINE PROTEINASE"/>
    <property type="match status" value="1"/>
</dbReference>
<accession>A0A7X4YTU8</accession>
<dbReference type="Proteomes" id="UP000558113">
    <property type="component" value="Unassembled WGS sequence"/>
</dbReference>
<keyword evidence="1" id="KW-0732">Signal</keyword>
<organism evidence="2 3">
    <name type="scientific">Paenibacillus sacheonensis</name>
    <dbReference type="NCBI Taxonomy" id="742054"/>
    <lineage>
        <taxon>Bacteria</taxon>
        <taxon>Bacillati</taxon>
        <taxon>Bacillota</taxon>
        <taxon>Bacilli</taxon>
        <taxon>Bacillales</taxon>
        <taxon>Paenibacillaceae</taxon>
        <taxon>Paenibacillus</taxon>
    </lineage>
</organism>
<dbReference type="AlphaFoldDB" id="A0A7X4YTU8"/>
<evidence type="ECO:0000256" key="1">
    <source>
        <dbReference type="ARBA" id="ARBA00022729"/>
    </source>
</evidence>